<gene>
    <name evidence="1" type="ORF">E2C01_050806</name>
</gene>
<name>A0A5B7G9A5_PORTR</name>
<protein>
    <submittedName>
        <fullName evidence="1">Uncharacterized protein</fullName>
    </submittedName>
</protein>
<evidence type="ECO:0000313" key="2">
    <source>
        <dbReference type="Proteomes" id="UP000324222"/>
    </source>
</evidence>
<reference evidence="1 2" key="1">
    <citation type="submission" date="2019-05" db="EMBL/GenBank/DDBJ databases">
        <title>Another draft genome of Portunus trituberculatus and its Hox gene families provides insights of decapod evolution.</title>
        <authorList>
            <person name="Jeong J.-H."/>
            <person name="Song I."/>
            <person name="Kim S."/>
            <person name="Choi T."/>
            <person name="Kim D."/>
            <person name="Ryu S."/>
            <person name="Kim W."/>
        </authorList>
    </citation>
    <scope>NUCLEOTIDE SEQUENCE [LARGE SCALE GENOMIC DNA]</scope>
    <source>
        <tissue evidence="1">Muscle</tissue>
    </source>
</reference>
<proteinExistence type="predicted"/>
<dbReference type="AlphaFoldDB" id="A0A5B7G9A5"/>
<sequence>MVVDSARIYQAKLEQCCTRYACAKRQGTVGASGSRFGAGDTPHRVVQVNSLSSVDSVIPQDLGSQAGQILPLEGQLATVFVHGSPLQSMLSDMIASQCLNNLAMLPASLLSQAECLASSRSTSPKLAAPSSARGTPSRGSIGRYLGHEPLSVHSGKHVTMADALLFTKWSQAEVGERKEACLSVASFGSRSRCGYK</sequence>
<evidence type="ECO:0000313" key="1">
    <source>
        <dbReference type="EMBL" id="MPC56840.1"/>
    </source>
</evidence>
<keyword evidence="2" id="KW-1185">Reference proteome</keyword>
<dbReference type="Proteomes" id="UP000324222">
    <property type="component" value="Unassembled WGS sequence"/>
</dbReference>
<organism evidence="1 2">
    <name type="scientific">Portunus trituberculatus</name>
    <name type="common">Swimming crab</name>
    <name type="synonym">Neptunus trituberculatus</name>
    <dbReference type="NCBI Taxonomy" id="210409"/>
    <lineage>
        <taxon>Eukaryota</taxon>
        <taxon>Metazoa</taxon>
        <taxon>Ecdysozoa</taxon>
        <taxon>Arthropoda</taxon>
        <taxon>Crustacea</taxon>
        <taxon>Multicrustacea</taxon>
        <taxon>Malacostraca</taxon>
        <taxon>Eumalacostraca</taxon>
        <taxon>Eucarida</taxon>
        <taxon>Decapoda</taxon>
        <taxon>Pleocyemata</taxon>
        <taxon>Brachyura</taxon>
        <taxon>Eubrachyura</taxon>
        <taxon>Portunoidea</taxon>
        <taxon>Portunidae</taxon>
        <taxon>Portuninae</taxon>
        <taxon>Portunus</taxon>
    </lineage>
</organism>
<comment type="caution">
    <text evidence="1">The sequence shown here is derived from an EMBL/GenBank/DDBJ whole genome shotgun (WGS) entry which is preliminary data.</text>
</comment>
<dbReference type="EMBL" id="VSRR010014295">
    <property type="protein sequence ID" value="MPC56840.1"/>
    <property type="molecule type" value="Genomic_DNA"/>
</dbReference>
<accession>A0A5B7G9A5</accession>